<dbReference type="EMBL" id="NHPA01000048">
    <property type="protein sequence ID" value="OYR66932.1"/>
    <property type="molecule type" value="Genomic_DNA"/>
</dbReference>
<feature type="domain" description="CBM20" evidence="7">
    <location>
        <begin position="649"/>
        <end position="754"/>
    </location>
</feature>
<dbReference type="GO" id="GO:0005975">
    <property type="term" value="P:carbohydrate metabolic process"/>
    <property type="evidence" value="ECO:0007669"/>
    <property type="project" value="InterPro"/>
</dbReference>
<dbReference type="InterPro" id="IPR013783">
    <property type="entry name" value="Ig-like_fold"/>
</dbReference>
<dbReference type="PANTHER" id="PTHR10357">
    <property type="entry name" value="ALPHA-AMYLASE FAMILY MEMBER"/>
    <property type="match status" value="1"/>
</dbReference>
<evidence type="ECO:0000313" key="8">
    <source>
        <dbReference type="EMBL" id="OYR66932.1"/>
    </source>
</evidence>
<organism evidence="9 11">
    <name type="scientific">Halorubrum ezzemoulense</name>
    <name type="common">Halorubrum chaoviator</name>
    <dbReference type="NCBI Taxonomy" id="337243"/>
    <lineage>
        <taxon>Archaea</taxon>
        <taxon>Methanobacteriati</taxon>
        <taxon>Methanobacteriota</taxon>
        <taxon>Stenosarchaea group</taxon>
        <taxon>Halobacteria</taxon>
        <taxon>Halobacteriales</taxon>
        <taxon>Haloferacaceae</taxon>
        <taxon>Halorubrum</taxon>
    </lineage>
</organism>
<protein>
    <submittedName>
        <fullName evidence="9">Alpha-amylase</fullName>
    </submittedName>
</protein>
<evidence type="ECO:0000256" key="6">
    <source>
        <dbReference type="SAM" id="MobiDB-lite"/>
    </source>
</evidence>
<evidence type="ECO:0000256" key="4">
    <source>
        <dbReference type="ARBA" id="ARBA00022729"/>
    </source>
</evidence>
<dbReference type="AlphaFoldDB" id="A0A256JQJ7"/>
<sequence>MSEDSSYTGTRRTVLKGIGAATLGAGMAGSATASVNTVVSDSERLGPVTPHDTIYQILVDRFSDGDPNNNDFSDFDSSLVDGTGEDLKLYQGGDWQGIIDRIPYLVDMGISAVWISAPNQNREERIEDEQDDGSVDVWTSYHGYHAKNYFSPHRFFGDMGDFEAMRDALHNNDIKLVVDFVSNHTSRWQNPTRDYKAEHGRLYEPDKDTNGNYVFDSDGNAVGSNLLADPHGQNADWFHNLGDPESGDTSRFAYRYNDLASLADFNHEYSEPVSHLIDAAQFWKGKGVDGFRHDATLHTNPAFSRVLKDAIDDDAGGPITHFGEFFISRPDPKYGEYESFPDRTGINNLDFEYMRAQTSVFGDFSETMTDFGQMLIYTTDDYTHEHQAINFVDNHDVGRFRLTQQNDAVYNAALAAVMTVRGTPKIYYGTEQYVDPDGDSPNEGRVYMEADYQFDKSTTAYNVISKLASLRKENLGLAYGQTFIRHDSDDVIVFERSFYDHDVVVAINRQPDQSESVPSVSTELPDGTYTDELDNLLGGGSIDASGGTLDSFTLGGGEVNVWASTPSTSPTTPRLGTLVSTMGSAGQTVYLYGEGLGTDVTVEFGGVEATVNAGSENHVEVVVPNAAPGEVSVTASRNSQVSNDLVFTLLSGAQTQVVFHVNAETAPGENVHVVGNVPELGAWDPSEAPEAMHNPNYPEWFLPVAVPTDTQLEFKFVKIADDGTVTWESGSNRTFTSPPQRSGVGSTPTYDWRS</sequence>
<evidence type="ECO:0000313" key="10">
    <source>
        <dbReference type="Proteomes" id="UP000215607"/>
    </source>
</evidence>
<dbReference type="InterPro" id="IPR013784">
    <property type="entry name" value="Carb-bd-like_fold"/>
</dbReference>
<reference evidence="9" key="2">
    <citation type="submission" date="2017-05" db="EMBL/GenBank/DDBJ databases">
        <authorList>
            <person name="Song R."/>
            <person name="Chenine A.L."/>
            <person name="Ruprecht R.M."/>
        </authorList>
    </citation>
    <scope>NUCLEOTIDE SEQUENCE</scope>
    <source>
        <strain evidence="9">Ec15</strain>
        <strain evidence="8">Ga2p</strain>
    </source>
</reference>
<gene>
    <name evidence="9" type="ORF">DJ76_15525</name>
    <name evidence="8" type="ORF">DJ79_10675</name>
</gene>
<keyword evidence="3" id="KW-0479">Metal-binding</keyword>
<dbReference type="InterPro" id="IPR006311">
    <property type="entry name" value="TAT_signal"/>
</dbReference>
<name>A0A256JQJ7_HALEZ</name>
<dbReference type="SUPFAM" id="SSF51445">
    <property type="entry name" value="(Trans)glycosidases"/>
    <property type="match status" value="1"/>
</dbReference>
<dbReference type="EMBL" id="NHPD01000071">
    <property type="protein sequence ID" value="OYR71030.1"/>
    <property type="molecule type" value="Genomic_DNA"/>
</dbReference>
<dbReference type="SUPFAM" id="SSF81296">
    <property type="entry name" value="E set domains"/>
    <property type="match status" value="1"/>
</dbReference>
<proteinExistence type="inferred from homology"/>
<dbReference type="Pfam" id="PF00686">
    <property type="entry name" value="CBM_20"/>
    <property type="match status" value="1"/>
</dbReference>
<keyword evidence="4" id="KW-0732">Signal</keyword>
<dbReference type="InterPro" id="IPR014756">
    <property type="entry name" value="Ig_E-set"/>
</dbReference>
<dbReference type="InterPro" id="IPR002909">
    <property type="entry name" value="IPT_dom"/>
</dbReference>
<comment type="cofactor">
    <cofactor evidence="1">
        <name>Ca(2+)</name>
        <dbReference type="ChEBI" id="CHEBI:29108"/>
    </cofactor>
</comment>
<comment type="similarity">
    <text evidence="2">Belongs to the glycosyl hydrolase 13 family.</text>
</comment>
<reference evidence="10 11" key="1">
    <citation type="journal article" date="2014" name="Front. Microbiol.">
        <title>Population and genomic analysis of the genus Halorubrum.</title>
        <authorList>
            <person name="Fullmer M.S."/>
            <person name="Soucy S.M."/>
            <person name="Swithers K.S."/>
            <person name="Makkay A.M."/>
            <person name="Wheeler R."/>
            <person name="Ventosa A."/>
            <person name="Gogarten J.P."/>
            <person name="Papke R.T."/>
        </authorList>
    </citation>
    <scope>NUCLEOTIDE SEQUENCE [LARGE SCALE GENOMIC DNA]</scope>
    <source>
        <strain evidence="9 11">Ec15</strain>
        <strain evidence="8 10">Ga2p</strain>
    </source>
</reference>
<dbReference type="GO" id="GO:0046872">
    <property type="term" value="F:metal ion binding"/>
    <property type="evidence" value="ECO:0007669"/>
    <property type="project" value="UniProtKB-KW"/>
</dbReference>
<accession>A0A256JQJ7</accession>
<dbReference type="RefSeq" id="WP_094495675.1">
    <property type="nucleotide sequence ID" value="NZ_NHPA01000048.1"/>
</dbReference>
<dbReference type="SMART" id="SM01065">
    <property type="entry name" value="CBM_2"/>
    <property type="match status" value="1"/>
</dbReference>
<dbReference type="InterPro" id="IPR006048">
    <property type="entry name" value="A-amylase/branching_C"/>
</dbReference>
<dbReference type="GO" id="GO:0003824">
    <property type="term" value="F:catalytic activity"/>
    <property type="evidence" value="ECO:0007669"/>
    <property type="project" value="InterPro"/>
</dbReference>
<dbReference type="Gene3D" id="3.20.20.80">
    <property type="entry name" value="Glycosidases"/>
    <property type="match status" value="1"/>
</dbReference>
<dbReference type="PROSITE" id="PS51166">
    <property type="entry name" value="CBM20"/>
    <property type="match status" value="1"/>
</dbReference>
<dbReference type="InterPro" id="IPR031319">
    <property type="entry name" value="A-amylase_C"/>
</dbReference>
<evidence type="ECO:0000256" key="2">
    <source>
        <dbReference type="ARBA" id="ARBA00008061"/>
    </source>
</evidence>
<evidence type="ECO:0000259" key="7">
    <source>
        <dbReference type="PROSITE" id="PS51166"/>
    </source>
</evidence>
<dbReference type="Proteomes" id="UP000216925">
    <property type="component" value="Unassembled WGS sequence"/>
</dbReference>
<dbReference type="SUPFAM" id="SSF49452">
    <property type="entry name" value="Starch-binding domain-like"/>
    <property type="match status" value="1"/>
</dbReference>
<dbReference type="GO" id="GO:2001070">
    <property type="term" value="F:starch binding"/>
    <property type="evidence" value="ECO:0007669"/>
    <property type="project" value="InterPro"/>
</dbReference>
<dbReference type="Pfam" id="PF01833">
    <property type="entry name" value="TIG"/>
    <property type="match status" value="1"/>
</dbReference>
<keyword evidence="5" id="KW-0106">Calcium</keyword>
<dbReference type="Pfam" id="PF00128">
    <property type="entry name" value="Alpha-amylase"/>
    <property type="match status" value="1"/>
</dbReference>
<dbReference type="SMART" id="SM00632">
    <property type="entry name" value="Aamy_C"/>
    <property type="match status" value="1"/>
</dbReference>
<dbReference type="Proteomes" id="UP000215607">
    <property type="component" value="Unassembled WGS sequence"/>
</dbReference>
<evidence type="ECO:0000313" key="9">
    <source>
        <dbReference type="EMBL" id="OYR71030.1"/>
    </source>
</evidence>
<evidence type="ECO:0000256" key="1">
    <source>
        <dbReference type="ARBA" id="ARBA00001913"/>
    </source>
</evidence>
<dbReference type="InterPro" id="IPR017853">
    <property type="entry name" value="GH"/>
</dbReference>
<evidence type="ECO:0000313" key="11">
    <source>
        <dbReference type="Proteomes" id="UP000216925"/>
    </source>
</evidence>
<dbReference type="Gene3D" id="2.60.40.1180">
    <property type="entry name" value="Golgi alpha-mannosidase II"/>
    <property type="match status" value="1"/>
</dbReference>
<dbReference type="InterPro" id="IPR006047">
    <property type="entry name" value="GH13_cat_dom"/>
</dbReference>
<dbReference type="Pfam" id="PF02806">
    <property type="entry name" value="Alpha-amylase_C"/>
    <property type="match status" value="1"/>
</dbReference>
<dbReference type="InterPro" id="IPR013780">
    <property type="entry name" value="Glyco_hydro_b"/>
</dbReference>
<dbReference type="PANTHER" id="PTHR10357:SF215">
    <property type="entry name" value="ALPHA-AMYLASE 1"/>
    <property type="match status" value="1"/>
</dbReference>
<evidence type="ECO:0000256" key="3">
    <source>
        <dbReference type="ARBA" id="ARBA00022723"/>
    </source>
</evidence>
<feature type="region of interest" description="Disordered" evidence="6">
    <location>
        <begin position="729"/>
        <end position="754"/>
    </location>
</feature>
<dbReference type="SUPFAM" id="SSF51011">
    <property type="entry name" value="Glycosyl hydrolase domain"/>
    <property type="match status" value="1"/>
</dbReference>
<comment type="caution">
    <text evidence="9">The sequence shown here is derived from an EMBL/GenBank/DDBJ whole genome shotgun (WGS) entry which is preliminary data.</text>
</comment>
<dbReference type="InterPro" id="IPR002044">
    <property type="entry name" value="CBM20"/>
</dbReference>
<dbReference type="Gene3D" id="2.60.40.10">
    <property type="entry name" value="Immunoglobulins"/>
    <property type="match status" value="2"/>
</dbReference>
<dbReference type="SMART" id="SM00642">
    <property type="entry name" value="Aamy"/>
    <property type="match status" value="1"/>
</dbReference>
<dbReference type="PROSITE" id="PS51318">
    <property type="entry name" value="TAT"/>
    <property type="match status" value="1"/>
</dbReference>
<evidence type="ECO:0000256" key="5">
    <source>
        <dbReference type="ARBA" id="ARBA00022837"/>
    </source>
</evidence>